<dbReference type="EMBL" id="MU839834">
    <property type="protein sequence ID" value="KAK1754891.1"/>
    <property type="molecule type" value="Genomic_DNA"/>
</dbReference>
<gene>
    <name evidence="1" type="ORF">QBC47DRAFT_203405</name>
</gene>
<evidence type="ECO:0000313" key="2">
    <source>
        <dbReference type="Proteomes" id="UP001239445"/>
    </source>
</evidence>
<keyword evidence="2" id="KW-1185">Reference proteome</keyword>
<organism evidence="1 2">
    <name type="scientific">Echria macrotheca</name>
    <dbReference type="NCBI Taxonomy" id="438768"/>
    <lineage>
        <taxon>Eukaryota</taxon>
        <taxon>Fungi</taxon>
        <taxon>Dikarya</taxon>
        <taxon>Ascomycota</taxon>
        <taxon>Pezizomycotina</taxon>
        <taxon>Sordariomycetes</taxon>
        <taxon>Sordariomycetidae</taxon>
        <taxon>Sordariales</taxon>
        <taxon>Schizotheciaceae</taxon>
        <taxon>Echria</taxon>
    </lineage>
</organism>
<protein>
    <submittedName>
        <fullName evidence="1">Uncharacterized protein</fullName>
    </submittedName>
</protein>
<comment type="caution">
    <text evidence="1">The sequence shown here is derived from an EMBL/GenBank/DDBJ whole genome shotgun (WGS) entry which is preliminary data.</text>
</comment>
<name>A0AAJ0BAX5_9PEZI</name>
<dbReference type="Proteomes" id="UP001239445">
    <property type="component" value="Unassembled WGS sequence"/>
</dbReference>
<evidence type="ECO:0000313" key="1">
    <source>
        <dbReference type="EMBL" id="KAK1754891.1"/>
    </source>
</evidence>
<proteinExistence type="predicted"/>
<sequence>MQGLRADTLDRADLFRDNIRERLKGYPFRQLSWLIVSSTISNSTRPRSLSETFGLFVVGNGCGPRAATWQKDGRKFRDGSEKPTSSRAMYSTKGWLFLSLPCSLQIITCIPVSVSTLSQHGEDGMSGCNSTCRGIHNDLQPATSSPLARQAGLLPPNKGPDGDHIMSAMPPTPILFDGTQLHLSAPACSSPLAVVKRKIFCFLRRGVEWLSRHRCSRPLAAHRR</sequence>
<accession>A0AAJ0BAX5</accession>
<dbReference type="AlphaFoldDB" id="A0AAJ0BAX5"/>
<reference evidence="1" key="1">
    <citation type="submission" date="2023-06" db="EMBL/GenBank/DDBJ databases">
        <title>Genome-scale phylogeny and comparative genomics of the fungal order Sordariales.</title>
        <authorList>
            <consortium name="Lawrence Berkeley National Laboratory"/>
            <person name="Hensen N."/>
            <person name="Bonometti L."/>
            <person name="Westerberg I."/>
            <person name="Brannstrom I.O."/>
            <person name="Guillou S."/>
            <person name="Cros-Aarteil S."/>
            <person name="Calhoun S."/>
            <person name="Haridas S."/>
            <person name="Kuo A."/>
            <person name="Mondo S."/>
            <person name="Pangilinan J."/>
            <person name="Riley R."/>
            <person name="Labutti K."/>
            <person name="Andreopoulos B."/>
            <person name="Lipzen A."/>
            <person name="Chen C."/>
            <person name="Yanf M."/>
            <person name="Daum C."/>
            <person name="Ng V."/>
            <person name="Clum A."/>
            <person name="Steindorff A."/>
            <person name="Ohm R."/>
            <person name="Martin F."/>
            <person name="Silar P."/>
            <person name="Natvig D."/>
            <person name="Lalanne C."/>
            <person name="Gautier V."/>
            <person name="Ament-Velasquez S.L."/>
            <person name="Kruys A."/>
            <person name="Hutchinson M.I."/>
            <person name="Powell A.J."/>
            <person name="Barry K."/>
            <person name="Miller A.N."/>
            <person name="Grigoriev I.V."/>
            <person name="Debuchy R."/>
            <person name="Gladieux P."/>
            <person name="Thoren M.H."/>
            <person name="Johannesson H."/>
        </authorList>
    </citation>
    <scope>NUCLEOTIDE SEQUENCE</scope>
    <source>
        <strain evidence="1">PSN4</strain>
    </source>
</reference>